<evidence type="ECO:0000256" key="1">
    <source>
        <dbReference type="ARBA" id="ARBA00022614"/>
    </source>
</evidence>
<dbReference type="GO" id="GO:0035091">
    <property type="term" value="F:phosphatidylinositol binding"/>
    <property type="evidence" value="ECO:0007669"/>
    <property type="project" value="InterPro"/>
</dbReference>
<dbReference type="AlphaFoldDB" id="A0AAW0UEA8"/>
<dbReference type="EMBL" id="JARAKH010000013">
    <property type="protein sequence ID" value="KAK8397628.1"/>
    <property type="molecule type" value="Genomic_DNA"/>
</dbReference>
<evidence type="ECO:0000313" key="5">
    <source>
        <dbReference type="Proteomes" id="UP001487740"/>
    </source>
</evidence>
<dbReference type="InterPro" id="IPR001683">
    <property type="entry name" value="PX_dom"/>
</dbReference>
<reference evidence="4 5" key="1">
    <citation type="submission" date="2023-03" db="EMBL/GenBank/DDBJ databases">
        <title>High-quality genome of Scylla paramamosain provides insights in environmental adaptation.</title>
        <authorList>
            <person name="Zhang L."/>
        </authorList>
    </citation>
    <scope>NUCLEOTIDE SEQUENCE [LARGE SCALE GENOMIC DNA]</scope>
    <source>
        <strain evidence="4">LZ_2023a</strain>
        <tissue evidence="4">Muscle</tissue>
    </source>
</reference>
<dbReference type="PANTHER" id="PTHR15454:SF35">
    <property type="entry name" value="NISCHARIN"/>
    <property type="match status" value="1"/>
</dbReference>
<dbReference type="InterPro" id="IPR036871">
    <property type="entry name" value="PX_dom_sf"/>
</dbReference>
<organism evidence="4 5">
    <name type="scientific">Scylla paramamosain</name>
    <name type="common">Mud crab</name>
    <dbReference type="NCBI Taxonomy" id="85552"/>
    <lineage>
        <taxon>Eukaryota</taxon>
        <taxon>Metazoa</taxon>
        <taxon>Ecdysozoa</taxon>
        <taxon>Arthropoda</taxon>
        <taxon>Crustacea</taxon>
        <taxon>Multicrustacea</taxon>
        <taxon>Malacostraca</taxon>
        <taxon>Eumalacostraca</taxon>
        <taxon>Eucarida</taxon>
        <taxon>Decapoda</taxon>
        <taxon>Pleocyemata</taxon>
        <taxon>Brachyura</taxon>
        <taxon>Eubrachyura</taxon>
        <taxon>Portunoidea</taxon>
        <taxon>Portunidae</taxon>
        <taxon>Portuninae</taxon>
        <taxon>Scylla</taxon>
    </lineage>
</organism>
<accession>A0AAW0UEA8</accession>
<proteinExistence type="predicted"/>
<keyword evidence="2" id="KW-0677">Repeat</keyword>
<dbReference type="Gene3D" id="3.30.1520.10">
    <property type="entry name" value="Phox-like domain"/>
    <property type="match status" value="1"/>
</dbReference>
<name>A0AAW0UEA8_SCYPA</name>
<dbReference type="Proteomes" id="UP001487740">
    <property type="component" value="Unassembled WGS sequence"/>
</dbReference>
<gene>
    <name evidence="4" type="ORF">O3P69_004427</name>
</gene>
<dbReference type="SUPFAM" id="SSF52075">
    <property type="entry name" value="Outer arm dynein light chain 1"/>
    <property type="match status" value="1"/>
</dbReference>
<keyword evidence="1" id="KW-0433">Leucine-rich repeat</keyword>
<dbReference type="PANTHER" id="PTHR15454">
    <property type="entry name" value="NISCHARIN RELATED"/>
    <property type="match status" value="1"/>
</dbReference>
<keyword evidence="5" id="KW-1185">Reference proteome</keyword>
<dbReference type="PROSITE" id="PS51450">
    <property type="entry name" value="LRR"/>
    <property type="match status" value="2"/>
</dbReference>
<feature type="domain" description="PX" evidence="3">
    <location>
        <begin position="1"/>
        <end position="115"/>
    </location>
</feature>
<sequence>MASLSPEHNVAVCIPSTQQCDGVTLYNINLCVGGVQWSVKQRYNAFAELHEKLVSNHGVARDLLPPKKILGNKEPSFIEKRRCDLELYIQTIINFMHHTLPRELAEFLDFHHYELTHLLQSMARQFYEEGDKVLSEGHPVVFTPLQLHALSYRLKNPLPPSVAAADETDFSHVVDFVTQVKHLVIQGSSQPFRASNIIQNNLPYTLNTFKSVETLTLTEACTAPIGHLGAVRRTTRTLQVNQSGMTQMSDILLCDAVFQETVEGSDPHKWLSLTDVDVSCNQIKKTDDSIALAPNIEKLNLSCNKLSSVESLTKLPHLISLNLSNNLFSELESMHTKLGNVVDLDLSQNSLTSLKGLSKLYSLASLNVSTNNICEIAEVSHISGLPCLETLIITGNPVATVVDYRTKVLELFGQRAAEVCLDNERPTQRELEFVAVLQAIRASREGRLPTLSISSPLPVTTSTLSFNRPDVATAVSEYSVTK</sequence>
<dbReference type="SUPFAM" id="SSF64268">
    <property type="entry name" value="PX domain"/>
    <property type="match status" value="1"/>
</dbReference>
<evidence type="ECO:0000256" key="2">
    <source>
        <dbReference type="ARBA" id="ARBA00022737"/>
    </source>
</evidence>
<dbReference type="InterPro" id="IPR032675">
    <property type="entry name" value="LRR_dom_sf"/>
</dbReference>
<dbReference type="SMART" id="SM00312">
    <property type="entry name" value="PX"/>
    <property type="match status" value="1"/>
</dbReference>
<comment type="caution">
    <text evidence="4">The sequence shown here is derived from an EMBL/GenBank/DDBJ whole genome shotgun (WGS) entry which is preliminary data.</text>
</comment>
<protein>
    <recommendedName>
        <fullName evidence="3">PX domain-containing protein</fullName>
    </recommendedName>
</protein>
<dbReference type="FunFam" id="3.30.1520.10:FF:000020">
    <property type="entry name" value="nischarin isoform X1"/>
    <property type="match status" value="1"/>
</dbReference>
<dbReference type="GO" id="GO:0005737">
    <property type="term" value="C:cytoplasm"/>
    <property type="evidence" value="ECO:0007669"/>
    <property type="project" value="TreeGrafter"/>
</dbReference>
<dbReference type="InterPro" id="IPR001611">
    <property type="entry name" value="Leu-rich_rpt"/>
</dbReference>
<dbReference type="Pfam" id="PF00787">
    <property type="entry name" value="PX"/>
    <property type="match status" value="1"/>
</dbReference>
<dbReference type="Pfam" id="PF13855">
    <property type="entry name" value="LRR_8"/>
    <property type="match status" value="1"/>
</dbReference>
<evidence type="ECO:0000313" key="4">
    <source>
        <dbReference type="EMBL" id="KAK8397628.1"/>
    </source>
</evidence>
<dbReference type="Gene3D" id="3.80.10.10">
    <property type="entry name" value="Ribonuclease Inhibitor"/>
    <property type="match status" value="2"/>
</dbReference>
<evidence type="ECO:0000259" key="3">
    <source>
        <dbReference type="PROSITE" id="PS50195"/>
    </source>
</evidence>
<dbReference type="PROSITE" id="PS50195">
    <property type="entry name" value="PX"/>
    <property type="match status" value="1"/>
</dbReference>